<gene>
    <name evidence="1" type="ORF">TELCIR_17008</name>
</gene>
<proteinExistence type="predicted"/>
<evidence type="ECO:0000313" key="2">
    <source>
        <dbReference type="Proteomes" id="UP000230423"/>
    </source>
</evidence>
<keyword evidence="2" id="KW-1185">Reference proteome</keyword>
<dbReference type="AlphaFoldDB" id="A0A2G9TU86"/>
<accession>A0A2G9TU86</accession>
<dbReference type="Proteomes" id="UP000230423">
    <property type="component" value="Unassembled WGS sequence"/>
</dbReference>
<name>A0A2G9TU86_TELCI</name>
<sequence>QCGSEMSASTRLRRDLVTLSHYDVLHILTHVQEPKCLAQDVTGVRADLAALAHLLGEHKNGVQIADFGFASSGKPKVFGCPYFRVEYGGVPPEVIEDA</sequence>
<evidence type="ECO:0000313" key="1">
    <source>
        <dbReference type="EMBL" id="PIO61468.1"/>
    </source>
</evidence>
<reference evidence="1 2" key="1">
    <citation type="submission" date="2015-09" db="EMBL/GenBank/DDBJ databases">
        <title>Draft genome of the parasitic nematode Teladorsagia circumcincta isolate WARC Sus (inbred).</title>
        <authorList>
            <person name="Mitreva M."/>
        </authorList>
    </citation>
    <scope>NUCLEOTIDE SEQUENCE [LARGE SCALE GENOMIC DNA]</scope>
    <source>
        <strain evidence="1 2">S</strain>
    </source>
</reference>
<dbReference type="OrthoDB" id="5846885at2759"/>
<organism evidence="1 2">
    <name type="scientific">Teladorsagia circumcincta</name>
    <name type="common">Brown stomach worm</name>
    <name type="synonym">Ostertagia circumcincta</name>
    <dbReference type="NCBI Taxonomy" id="45464"/>
    <lineage>
        <taxon>Eukaryota</taxon>
        <taxon>Metazoa</taxon>
        <taxon>Ecdysozoa</taxon>
        <taxon>Nematoda</taxon>
        <taxon>Chromadorea</taxon>
        <taxon>Rhabditida</taxon>
        <taxon>Rhabditina</taxon>
        <taxon>Rhabditomorpha</taxon>
        <taxon>Strongyloidea</taxon>
        <taxon>Trichostrongylidae</taxon>
        <taxon>Teladorsagia</taxon>
    </lineage>
</organism>
<protein>
    <submittedName>
        <fullName evidence="1">Uncharacterized protein</fullName>
    </submittedName>
</protein>
<feature type="non-terminal residue" evidence="1">
    <location>
        <position position="1"/>
    </location>
</feature>
<dbReference type="EMBL" id="KZ353570">
    <property type="protein sequence ID" value="PIO61468.1"/>
    <property type="molecule type" value="Genomic_DNA"/>
</dbReference>